<keyword evidence="4" id="KW-1185">Reference proteome</keyword>
<feature type="compositionally biased region" description="Polar residues" evidence="1">
    <location>
        <begin position="73"/>
        <end position="82"/>
    </location>
</feature>
<dbReference type="AlphaFoldDB" id="A0A226D281"/>
<feature type="transmembrane region" description="Helical" evidence="2">
    <location>
        <begin position="6"/>
        <end position="26"/>
    </location>
</feature>
<keyword evidence="2" id="KW-0812">Transmembrane</keyword>
<gene>
    <name evidence="3" type="ORF">Fcan01_26241</name>
</gene>
<evidence type="ECO:0000313" key="4">
    <source>
        <dbReference type="Proteomes" id="UP000198287"/>
    </source>
</evidence>
<dbReference type="Proteomes" id="UP000198287">
    <property type="component" value="Unassembled WGS sequence"/>
</dbReference>
<proteinExistence type="predicted"/>
<feature type="compositionally biased region" description="Gly residues" evidence="1">
    <location>
        <begin position="85"/>
        <end position="96"/>
    </location>
</feature>
<dbReference type="EMBL" id="LNIX01000042">
    <property type="protein sequence ID" value="OXA38928.1"/>
    <property type="molecule type" value="Genomic_DNA"/>
</dbReference>
<evidence type="ECO:0000313" key="3">
    <source>
        <dbReference type="EMBL" id="OXA38928.1"/>
    </source>
</evidence>
<dbReference type="OrthoDB" id="67700at2759"/>
<name>A0A226D281_FOLCA</name>
<feature type="region of interest" description="Disordered" evidence="1">
    <location>
        <begin position="73"/>
        <end position="105"/>
    </location>
</feature>
<comment type="caution">
    <text evidence="3">The sequence shown here is derived from an EMBL/GenBank/DDBJ whole genome shotgun (WGS) entry which is preliminary data.</text>
</comment>
<organism evidence="3 4">
    <name type="scientific">Folsomia candida</name>
    <name type="common">Springtail</name>
    <dbReference type="NCBI Taxonomy" id="158441"/>
    <lineage>
        <taxon>Eukaryota</taxon>
        <taxon>Metazoa</taxon>
        <taxon>Ecdysozoa</taxon>
        <taxon>Arthropoda</taxon>
        <taxon>Hexapoda</taxon>
        <taxon>Collembola</taxon>
        <taxon>Entomobryomorpha</taxon>
        <taxon>Isotomoidea</taxon>
        <taxon>Isotomidae</taxon>
        <taxon>Proisotominae</taxon>
        <taxon>Folsomia</taxon>
    </lineage>
</organism>
<protein>
    <submittedName>
        <fullName evidence="3">Uncharacterized protein</fullName>
    </submittedName>
</protein>
<reference evidence="3 4" key="1">
    <citation type="submission" date="2015-12" db="EMBL/GenBank/DDBJ databases">
        <title>The genome of Folsomia candida.</title>
        <authorList>
            <person name="Faddeeva A."/>
            <person name="Derks M.F."/>
            <person name="Anvar Y."/>
            <person name="Smit S."/>
            <person name="Van Straalen N."/>
            <person name="Roelofs D."/>
        </authorList>
    </citation>
    <scope>NUCLEOTIDE SEQUENCE [LARGE SCALE GENOMIC DNA]</scope>
    <source>
        <strain evidence="3 4">VU population</strain>
        <tissue evidence="3">Whole body</tissue>
    </source>
</reference>
<keyword evidence="2" id="KW-1133">Transmembrane helix</keyword>
<keyword evidence="2" id="KW-0472">Membrane</keyword>
<evidence type="ECO:0000256" key="2">
    <source>
        <dbReference type="SAM" id="Phobius"/>
    </source>
</evidence>
<evidence type="ECO:0000256" key="1">
    <source>
        <dbReference type="SAM" id="MobiDB-lite"/>
    </source>
</evidence>
<sequence length="216" mass="23735">MINAAVLVTVVLVGLTLLIGVSILLYQHYRYRRKSVDWGDIARYDTPLEIGPLGSNNSSFRSYKYSQLVQGSSSSCNNNNKQGAGETGGVNNGGGRKYSNSHLYPPQRPCLSLGDIERDGRRGAGTRSSTKSCPPGVYTTLKQNMSNDWHFLEPRSDASSSPINVKDNTILYFLSSCCFPGRCLTTFSHFLPKCKLTSTSEKDILPAMPKKNNTPK</sequence>
<accession>A0A226D281</accession>